<dbReference type="SUPFAM" id="SSF102712">
    <property type="entry name" value="JAB1/MPN domain"/>
    <property type="match status" value="1"/>
</dbReference>
<evidence type="ECO:0000313" key="7">
    <source>
        <dbReference type="EMBL" id="GHG05043.1"/>
    </source>
</evidence>
<keyword evidence="2" id="KW-0479">Metal-binding</keyword>
<evidence type="ECO:0000313" key="8">
    <source>
        <dbReference type="Proteomes" id="UP000632154"/>
    </source>
</evidence>
<keyword evidence="3" id="KW-0378">Hydrolase</keyword>
<dbReference type="Gene3D" id="3.40.140.10">
    <property type="entry name" value="Cytidine Deaminase, domain 2"/>
    <property type="match status" value="1"/>
</dbReference>
<evidence type="ECO:0000256" key="4">
    <source>
        <dbReference type="ARBA" id="ARBA00022833"/>
    </source>
</evidence>
<dbReference type="EMBL" id="BNAL01000020">
    <property type="protein sequence ID" value="GHG05043.1"/>
    <property type="molecule type" value="Genomic_DNA"/>
</dbReference>
<accession>A0ABQ3K5Y6</accession>
<organism evidence="7 8">
    <name type="scientific">Deinococcus piscis</name>
    <dbReference type="NCBI Taxonomy" id="394230"/>
    <lineage>
        <taxon>Bacteria</taxon>
        <taxon>Thermotogati</taxon>
        <taxon>Deinococcota</taxon>
        <taxon>Deinococci</taxon>
        <taxon>Deinococcales</taxon>
        <taxon>Deinococcaceae</taxon>
        <taxon>Deinococcus</taxon>
    </lineage>
</organism>
<evidence type="ECO:0000256" key="1">
    <source>
        <dbReference type="ARBA" id="ARBA00022670"/>
    </source>
</evidence>
<evidence type="ECO:0000256" key="3">
    <source>
        <dbReference type="ARBA" id="ARBA00022801"/>
    </source>
</evidence>
<keyword evidence="4" id="KW-0862">Zinc</keyword>
<feature type="domain" description="JAB" evidence="6">
    <location>
        <begin position="17"/>
        <end position="87"/>
    </location>
</feature>
<dbReference type="PANTHER" id="PTHR34858">
    <property type="entry name" value="CYSO-CYSTEINE PEPTIDASE"/>
    <property type="match status" value="1"/>
</dbReference>
<sequence length="115" mass="12114">MGVLGGQCSEVAEGAWQAQVYVPLPNVAACPEVEYQAEPAALIQALREFRAAGLELCGIFHSHPRGPQHPSQTDIAAAGYGVPYLIADLSSGTLRAFLLPQVCEVAMRPSTGLLP</sequence>
<dbReference type="Pfam" id="PF14464">
    <property type="entry name" value="Prok-JAB"/>
    <property type="match status" value="1"/>
</dbReference>
<dbReference type="CDD" id="cd08070">
    <property type="entry name" value="MPN_like"/>
    <property type="match status" value="1"/>
</dbReference>
<dbReference type="Proteomes" id="UP000632154">
    <property type="component" value="Unassembled WGS sequence"/>
</dbReference>
<evidence type="ECO:0000256" key="2">
    <source>
        <dbReference type="ARBA" id="ARBA00022723"/>
    </source>
</evidence>
<dbReference type="InterPro" id="IPR051929">
    <property type="entry name" value="VirAsm_ModProt"/>
</dbReference>
<protein>
    <recommendedName>
        <fullName evidence="6">JAB domain-containing protein</fullName>
    </recommendedName>
</protein>
<keyword evidence="5" id="KW-0482">Metalloprotease</keyword>
<proteinExistence type="predicted"/>
<evidence type="ECO:0000259" key="6">
    <source>
        <dbReference type="Pfam" id="PF14464"/>
    </source>
</evidence>
<reference evidence="8" key="1">
    <citation type="journal article" date="2019" name="Int. J. Syst. Evol. Microbiol.">
        <title>The Global Catalogue of Microorganisms (GCM) 10K type strain sequencing project: providing services to taxonomists for standard genome sequencing and annotation.</title>
        <authorList>
            <consortium name="The Broad Institute Genomics Platform"/>
            <consortium name="The Broad Institute Genome Sequencing Center for Infectious Disease"/>
            <person name="Wu L."/>
            <person name="Ma J."/>
        </authorList>
    </citation>
    <scope>NUCLEOTIDE SEQUENCE [LARGE SCALE GENOMIC DNA]</scope>
    <source>
        <strain evidence="8">CGMCC 1.18439</strain>
    </source>
</reference>
<keyword evidence="8" id="KW-1185">Reference proteome</keyword>
<dbReference type="InterPro" id="IPR028090">
    <property type="entry name" value="JAB_dom_prok"/>
</dbReference>
<comment type="caution">
    <text evidence="7">The sequence shown here is derived from an EMBL/GenBank/DDBJ whole genome shotgun (WGS) entry which is preliminary data.</text>
</comment>
<gene>
    <name evidence="7" type="ORF">GCM10017783_17080</name>
</gene>
<dbReference type="PANTHER" id="PTHR34858:SF1">
    <property type="entry name" value="CYSO-CYSTEINE PEPTIDASE"/>
    <property type="match status" value="1"/>
</dbReference>
<evidence type="ECO:0000256" key="5">
    <source>
        <dbReference type="ARBA" id="ARBA00023049"/>
    </source>
</evidence>
<name>A0ABQ3K5Y6_9DEIO</name>
<keyword evidence="1" id="KW-0645">Protease</keyword>